<gene>
    <name evidence="4" type="ORF">SAMN05216275_14651</name>
</gene>
<evidence type="ECO:0000313" key="4">
    <source>
        <dbReference type="EMBL" id="SFL00446.1"/>
    </source>
</evidence>
<evidence type="ECO:0000256" key="1">
    <source>
        <dbReference type="SAM" id="MobiDB-lite"/>
    </source>
</evidence>
<evidence type="ECO:0000256" key="2">
    <source>
        <dbReference type="SAM" id="SignalP"/>
    </source>
</evidence>
<protein>
    <submittedName>
        <fullName evidence="4">Peptidase propeptide and YPEB domain-containing protein</fullName>
    </submittedName>
</protein>
<sequence>MRKPVIIFAGIALAALTAGGGVAFADQDESGPALSPPAGTAGPTPGTATPAPDTDDDAEVTSKPAVLAEQAQQTALARVSGGWVTSAELETEGGTTSWQIEVADGAGAEQEIVVDATTGKILSAAADTDDDQENDGQDDD</sequence>
<evidence type="ECO:0000259" key="3">
    <source>
        <dbReference type="Pfam" id="PF03413"/>
    </source>
</evidence>
<dbReference type="GeneID" id="96303231"/>
<feature type="chain" id="PRO_5011544033" evidence="2">
    <location>
        <begin position="26"/>
        <end position="140"/>
    </location>
</feature>
<organism evidence="4 5">
    <name type="scientific">Streptosporangium canum</name>
    <dbReference type="NCBI Taxonomy" id="324952"/>
    <lineage>
        <taxon>Bacteria</taxon>
        <taxon>Bacillati</taxon>
        <taxon>Actinomycetota</taxon>
        <taxon>Actinomycetes</taxon>
        <taxon>Streptosporangiales</taxon>
        <taxon>Streptosporangiaceae</taxon>
        <taxon>Streptosporangium</taxon>
    </lineage>
</organism>
<feature type="signal peptide" evidence="2">
    <location>
        <begin position="1"/>
        <end position="25"/>
    </location>
</feature>
<feature type="region of interest" description="Disordered" evidence="1">
    <location>
        <begin position="24"/>
        <end position="61"/>
    </location>
</feature>
<dbReference type="RefSeq" id="WP_093891749.1">
    <property type="nucleotide sequence ID" value="NZ_FOQY01000046.1"/>
</dbReference>
<feature type="compositionally biased region" description="Low complexity" evidence="1">
    <location>
        <begin position="36"/>
        <end position="52"/>
    </location>
</feature>
<feature type="domain" description="PepSY" evidence="3">
    <location>
        <begin position="68"/>
        <end position="123"/>
    </location>
</feature>
<proteinExistence type="predicted"/>
<dbReference type="AlphaFoldDB" id="A0A1I4E7V8"/>
<name>A0A1I4E7V8_9ACTN</name>
<accession>A0A1I4E7V8</accession>
<reference evidence="5" key="1">
    <citation type="submission" date="2016-10" db="EMBL/GenBank/DDBJ databases">
        <authorList>
            <person name="Varghese N."/>
            <person name="Submissions S."/>
        </authorList>
    </citation>
    <scope>NUCLEOTIDE SEQUENCE [LARGE SCALE GENOMIC DNA]</scope>
    <source>
        <strain evidence="5">CGMCC 4.2126</strain>
    </source>
</reference>
<evidence type="ECO:0000313" key="5">
    <source>
        <dbReference type="Proteomes" id="UP000199111"/>
    </source>
</evidence>
<keyword evidence="2" id="KW-0732">Signal</keyword>
<dbReference type="Proteomes" id="UP000199111">
    <property type="component" value="Unassembled WGS sequence"/>
</dbReference>
<dbReference type="Pfam" id="PF03413">
    <property type="entry name" value="PepSY"/>
    <property type="match status" value="1"/>
</dbReference>
<dbReference type="Gene3D" id="3.10.450.40">
    <property type="match status" value="1"/>
</dbReference>
<dbReference type="InterPro" id="IPR025711">
    <property type="entry name" value="PepSY"/>
</dbReference>
<keyword evidence="5" id="KW-1185">Reference proteome</keyword>
<dbReference type="EMBL" id="FOQY01000046">
    <property type="protein sequence ID" value="SFL00446.1"/>
    <property type="molecule type" value="Genomic_DNA"/>
</dbReference>